<dbReference type="OrthoDB" id="9813282at2"/>
<keyword evidence="1" id="KW-0378">Hydrolase</keyword>
<dbReference type="InterPro" id="IPR003736">
    <property type="entry name" value="PAAI_dom"/>
</dbReference>
<dbReference type="Gene3D" id="3.10.129.10">
    <property type="entry name" value="Hotdog Thioesterase"/>
    <property type="match status" value="1"/>
</dbReference>
<evidence type="ECO:0000313" key="4">
    <source>
        <dbReference type="Proteomes" id="UP000196138"/>
    </source>
</evidence>
<dbReference type="GO" id="GO:0005829">
    <property type="term" value="C:cytosol"/>
    <property type="evidence" value="ECO:0007669"/>
    <property type="project" value="TreeGrafter"/>
</dbReference>
<dbReference type="Pfam" id="PF03061">
    <property type="entry name" value="4HBT"/>
    <property type="match status" value="1"/>
</dbReference>
<sequence>MQPKEGHMSNELEHWLADEARIQARLDAGAGPGVATPAQIAGKTGLAVMQAMLAGELPYAEIARTLDFLVVDVGPGRAVFQGTPSPRHLNPMGTVHGGWFATLLDSALGCAIHTLMPPGRGYTTAELGVNMVKAITPQVPRVRATGTVIHCGRQLATAEARLVGPDGTLYAHATTTCLVFDLPTARAA</sequence>
<dbReference type="NCBIfam" id="TIGR00369">
    <property type="entry name" value="unchar_dom_1"/>
    <property type="match status" value="1"/>
</dbReference>
<dbReference type="SUPFAM" id="SSF54637">
    <property type="entry name" value="Thioesterase/thiol ester dehydrase-isomerase"/>
    <property type="match status" value="1"/>
</dbReference>
<accession>A0A1Y0ELZ0</accession>
<proteinExistence type="predicted"/>
<keyword evidence="4" id="KW-1185">Reference proteome</keyword>
<dbReference type="EMBL" id="CP021455">
    <property type="protein sequence ID" value="ARU04369.1"/>
    <property type="molecule type" value="Genomic_DNA"/>
</dbReference>
<dbReference type="Proteomes" id="UP000196138">
    <property type="component" value="Chromosome"/>
</dbReference>
<dbReference type="PANTHER" id="PTHR43240:SF1">
    <property type="entry name" value="BLR5584 PROTEIN"/>
    <property type="match status" value="1"/>
</dbReference>
<dbReference type="InterPro" id="IPR029069">
    <property type="entry name" value="HotDog_dom_sf"/>
</dbReference>
<dbReference type="CDD" id="cd03443">
    <property type="entry name" value="PaaI_thioesterase"/>
    <property type="match status" value="1"/>
</dbReference>
<feature type="domain" description="Thioesterase" evidence="2">
    <location>
        <begin position="92"/>
        <end position="169"/>
    </location>
</feature>
<dbReference type="KEGG" id="cser:CCO03_06495"/>
<organism evidence="3 4">
    <name type="scientific">Comamonas serinivorans</name>
    <dbReference type="NCBI Taxonomy" id="1082851"/>
    <lineage>
        <taxon>Bacteria</taxon>
        <taxon>Pseudomonadati</taxon>
        <taxon>Pseudomonadota</taxon>
        <taxon>Betaproteobacteria</taxon>
        <taxon>Burkholderiales</taxon>
        <taxon>Comamonadaceae</taxon>
        <taxon>Comamonas</taxon>
    </lineage>
</organism>
<dbReference type="RefSeq" id="WP_087278805.1">
    <property type="nucleotide sequence ID" value="NZ_CP021455.1"/>
</dbReference>
<name>A0A1Y0ELZ0_9BURK</name>
<evidence type="ECO:0000313" key="3">
    <source>
        <dbReference type="EMBL" id="ARU04369.1"/>
    </source>
</evidence>
<reference evidence="3 4" key="1">
    <citation type="submission" date="2017-05" db="EMBL/GenBank/DDBJ databases">
        <authorList>
            <person name="Song R."/>
            <person name="Chenine A.L."/>
            <person name="Ruprecht R.M."/>
        </authorList>
    </citation>
    <scope>NUCLEOTIDE SEQUENCE [LARGE SCALE GENOMIC DNA]</scope>
    <source>
        <strain evidence="3 4">DSM 26136</strain>
    </source>
</reference>
<protein>
    <submittedName>
        <fullName evidence="3">Aromatic compound catabolic protein</fullName>
    </submittedName>
</protein>
<evidence type="ECO:0000259" key="2">
    <source>
        <dbReference type="Pfam" id="PF03061"/>
    </source>
</evidence>
<evidence type="ECO:0000256" key="1">
    <source>
        <dbReference type="ARBA" id="ARBA00022801"/>
    </source>
</evidence>
<gene>
    <name evidence="3" type="ORF">CCO03_06495</name>
</gene>
<dbReference type="InterPro" id="IPR006683">
    <property type="entry name" value="Thioestr_dom"/>
</dbReference>
<dbReference type="AlphaFoldDB" id="A0A1Y0ELZ0"/>
<dbReference type="GO" id="GO:0061522">
    <property type="term" value="F:1,4-dihydroxy-2-naphthoyl-CoA thioesterase activity"/>
    <property type="evidence" value="ECO:0007669"/>
    <property type="project" value="TreeGrafter"/>
</dbReference>
<dbReference type="PANTHER" id="PTHR43240">
    <property type="entry name" value="1,4-DIHYDROXY-2-NAPHTHOYL-COA THIOESTERASE 1"/>
    <property type="match status" value="1"/>
</dbReference>